<keyword evidence="8" id="KW-1185">Reference proteome</keyword>
<dbReference type="Pfam" id="PF04148">
    <property type="entry name" value="Erv26"/>
    <property type="match status" value="1"/>
</dbReference>
<proteinExistence type="inferred from homology"/>
<feature type="transmembrane region" description="Helical" evidence="6">
    <location>
        <begin position="6"/>
        <end position="29"/>
    </location>
</feature>
<evidence type="ECO:0000256" key="2">
    <source>
        <dbReference type="ARBA" id="ARBA00008096"/>
    </source>
</evidence>
<dbReference type="GO" id="GO:0097020">
    <property type="term" value="F:COPII receptor activity"/>
    <property type="evidence" value="ECO:0007669"/>
    <property type="project" value="InterPro"/>
</dbReference>
<dbReference type="AlphaFoldDB" id="A0A9P8T4Z5"/>
<dbReference type="GO" id="GO:0005789">
    <property type="term" value="C:endoplasmic reticulum membrane"/>
    <property type="evidence" value="ECO:0007669"/>
    <property type="project" value="TreeGrafter"/>
</dbReference>
<feature type="transmembrane region" description="Helical" evidence="6">
    <location>
        <begin position="132"/>
        <end position="158"/>
    </location>
</feature>
<organism evidence="7 8">
    <name type="scientific">Ogataea philodendri</name>
    <dbReference type="NCBI Taxonomy" id="1378263"/>
    <lineage>
        <taxon>Eukaryota</taxon>
        <taxon>Fungi</taxon>
        <taxon>Dikarya</taxon>
        <taxon>Ascomycota</taxon>
        <taxon>Saccharomycotina</taxon>
        <taxon>Pichiomycetes</taxon>
        <taxon>Pichiales</taxon>
        <taxon>Pichiaceae</taxon>
        <taxon>Ogataea</taxon>
    </lineage>
</organism>
<evidence type="ECO:0000256" key="3">
    <source>
        <dbReference type="ARBA" id="ARBA00022692"/>
    </source>
</evidence>
<dbReference type="GO" id="GO:0000139">
    <property type="term" value="C:Golgi membrane"/>
    <property type="evidence" value="ECO:0007669"/>
    <property type="project" value="TreeGrafter"/>
</dbReference>
<evidence type="ECO:0000313" key="8">
    <source>
        <dbReference type="Proteomes" id="UP000769157"/>
    </source>
</evidence>
<comment type="subcellular location">
    <subcellularLocation>
        <location evidence="1">Membrane</location>
        <topology evidence="1">Multi-pass membrane protein</topology>
    </subcellularLocation>
</comment>
<evidence type="ECO:0000256" key="6">
    <source>
        <dbReference type="SAM" id="Phobius"/>
    </source>
</evidence>
<evidence type="ECO:0000256" key="1">
    <source>
        <dbReference type="ARBA" id="ARBA00004141"/>
    </source>
</evidence>
<feature type="transmembrane region" description="Helical" evidence="6">
    <location>
        <begin position="50"/>
        <end position="71"/>
    </location>
</feature>
<accession>A0A9P8T4Z5</accession>
<evidence type="ECO:0008006" key="9">
    <source>
        <dbReference type="Google" id="ProtNLM"/>
    </source>
</evidence>
<dbReference type="EMBL" id="JAEUBE010000295">
    <property type="protein sequence ID" value="KAH3665391.1"/>
    <property type="molecule type" value="Genomic_DNA"/>
</dbReference>
<reference evidence="7" key="2">
    <citation type="submission" date="2021-01" db="EMBL/GenBank/DDBJ databases">
        <authorList>
            <person name="Schikora-Tamarit M.A."/>
        </authorList>
    </citation>
    <scope>NUCLEOTIDE SEQUENCE</scope>
    <source>
        <strain evidence="7">CBS6075</strain>
    </source>
</reference>
<dbReference type="GeneID" id="70235540"/>
<keyword evidence="4 6" id="KW-1133">Transmembrane helix</keyword>
<dbReference type="RefSeq" id="XP_046060595.1">
    <property type="nucleotide sequence ID" value="XM_046204563.1"/>
</dbReference>
<comment type="similarity">
    <text evidence="2">Belongs to the SVP26 family.</text>
</comment>
<gene>
    <name evidence="7" type="ORF">OGAPHI_003575</name>
</gene>
<dbReference type="GO" id="GO:0006888">
    <property type="term" value="P:endoplasmic reticulum to Golgi vesicle-mediated transport"/>
    <property type="evidence" value="ECO:0007669"/>
    <property type="project" value="InterPro"/>
</dbReference>
<evidence type="ECO:0000256" key="4">
    <source>
        <dbReference type="ARBA" id="ARBA00022989"/>
    </source>
</evidence>
<sequence length="229" mass="26433">MLIELLAIIGSIIGFIAITLSIASGLYYLSELVEENTEFTRRFLARLIKSTATFLLLLWLFDAFPLKLILFSQFSYFVYYQNLRKFPNINLTGPIFLTTCLLALLNHFFWFQHFNNPPVPTIEERLKPDFKMPHYASFTEIASFFGLCIWLIPFGFFISLSANENTLPTSVLELERSSGENDLNVQKSITLIKFVFQLAFNKIAQLLALFNIKLSKKQKTSRNPSDIYI</sequence>
<dbReference type="Proteomes" id="UP000769157">
    <property type="component" value="Unassembled WGS sequence"/>
</dbReference>
<dbReference type="OrthoDB" id="28257at2759"/>
<evidence type="ECO:0000313" key="7">
    <source>
        <dbReference type="EMBL" id="KAH3665391.1"/>
    </source>
</evidence>
<keyword evidence="3 6" id="KW-0812">Transmembrane</keyword>
<protein>
    <recommendedName>
        <fullName evidence="9">Protein SVP26</fullName>
    </recommendedName>
</protein>
<dbReference type="PANTHER" id="PTHR13144:SF0">
    <property type="entry name" value="PROTEIN TEX261"/>
    <property type="match status" value="1"/>
</dbReference>
<keyword evidence="5 6" id="KW-0472">Membrane</keyword>
<reference evidence="7" key="1">
    <citation type="journal article" date="2021" name="Open Biol.">
        <title>Shared evolutionary footprints suggest mitochondrial oxidative damage underlies multiple complex I losses in fungi.</title>
        <authorList>
            <person name="Schikora-Tamarit M.A."/>
            <person name="Marcet-Houben M."/>
            <person name="Nosek J."/>
            <person name="Gabaldon T."/>
        </authorList>
    </citation>
    <scope>NUCLEOTIDE SEQUENCE</scope>
    <source>
        <strain evidence="7">CBS6075</strain>
    </source>
</reference>
<evidence type="ECO:0000256" key="5">
    <source>
        <dbReference type="ARBA" id="ARBA00023136"/>
    </source>
</evidence>
<comment type="caution">
    <text evidence="7">The sequence shown here is derived from an EMBL/GenBank/DDBJ whole genome shotgun (WGS) entry which is preliminary data.</text>
</comment>
<dbReference type="GO" id="GO:0030134">
    <property type="term" value="C:COPII-coated ER to Golgi transport vesicle"/>
    <property type="evidence" value="ECO:0007669"/>
    <property type="project" value="TreeGrafter"/>
</dbReference>
<name>A0A9P8T4Z5_9ASCO</name>
<dbReference type="PANTHER" id="PTHR13144">
    <property type="entry name" value="TEX261 PROTEIN"/>
    <property type="match status" value="1"/>
</dbReference>
<feature type="transmembrane region" description="Helical" evidence="6">
    <location>
        <begin position="91"/>
        <end position="111"/>
    </location>
</feature>
<dbReference type="InterPro" id="IPR007277">
    <property type="entry name" value="Svp26/Tex261"/>
</dbReference>